<evidence type="ECO:0000256" key="1">
    <source>
        <dbReference type="PROSITE-ProRule" id="PRU00169"/>
    </source>
</evidence>
<feature type="domain" description="Response regulatory" evidence="2">
    <location>
        <begin position="1"/>
        <end position="93"/>
    </location>
</feature>
<comment type="caution">
    <text evidence="3">The sequence shown here is derived from an EMBL/GenBank/DDBJ whole genome shotgun (WGS) entry which is preliminary data.</text>
</comment>
<dbReference type="PANTHER" id="PTHR43228">
    <property type="entry name" value="TWO-COMPONENT RESPONSE REGULATOR"/>
    <property type="match status" value="1"/>
</dbReference>
<reference evidence="3 4" key="1">
    <citation type="submission" date="2021-07" db="EMBL/GenBank/DDBJ databases">
        <title>Paenibacillus radiodurans sp. nov., isolated from the southeastern edge of Tengger Desert.</title>
        <authorList>
            <person name="Zhang G."/>
        </authorList>
    </citation>
    <scope>NUCLEOTIDE SEQUENCE [LARGE SCALE GENOMIC DNA]</scope>
    <source>
        <strain evidence="3 4">CCM 7311</strain>
    </source>
</reference>
<dbReference type="InterPro" id="IPR001789">
    <property type="entry name" value="Sig_transdc_resp-reg_receiver"/>
</dbReference>
<protein>
    <submittedName>
        <fullName evidence="3">Response regulator</fullName>
    </submittedName>
</protein>
<dbReference type="CDD" id="cd17536">
    <property type="entry name" value="REC_YesN-like"/>
    <property type="match status" value="1"/>
</dbReference>
<dbReference type="InterPro" id="IPR052048">
    <property type="entry name" value="ST_Response_Regulator"/>
</dbReference>
<dbReference type="PROSITE" id="PS50110">
    <property type="entry name" value="RESPONSE_REGULATORY"/>
    <property type="match status" value="1"/>
</dbReference>
<dbReference type="SUPFAM" id="SSF52172">
    <property type="entry name" value="CheY-like"/>
    <property type="match status" value="1"/>
</dbReference>
<keyword evidence="4" id="KW-1185">Reference proteome</keyword>
<dbReference type="Proteomes" id="UP001519887">
    <property type="component" value="Unassembled WGS sequence"/>
</dbReference>
<keyword evidence="1" id="KW-0597">Phosphoprotein</keyword>
<organism evidence="3 4">
    <name type="scientific">Paenibacillus sepulcri</name>
    <dbReference type="NCBI Taxonomy" id="359917"/>
    <lineage>
        <taxon>Bacteria</taxon>
        <taxon>Bacillati</taxon>
        <taxon>Bacillota</taxon>
        <taxon>Bacilli</taxon>
        <taxon>Bacillales</taxon>
        <taxon>Paenibacillaceae</taxon>
        <taxon>Paenibacillus</taxon>
    </lineage>
</organism>
<dbReference type="Gene3D" id="3.40.50.2300">
    <property type="match status" value="1"/>
</dbReference>
<dbReference type="PANTHER" id="PTHR43228:SF1">
    <property type="entry name" value="TWO-COMPONENT RESPONSE REGULATOR ARR22"/>
    <property type="match status" value="1"/>
</dbReference>
<accession>A0ABS7CJX5</accession>
<evidence type="ECO:0000259" key="2">
    <source>
        <dbReference type="PROSITE" id="PS50110"/>
    </source>
</evidence>
<feature type="non-terminal residue" evidence="3">
    <location>
        <position position="1"/>
    </location>
</feature>
<name>A0ABS7CJX5_9BACL</name>
<dbReference type="SMART" id="SM00448">
    <property type="entry name" value="REC"/>
    <property type="match status" value="1"/>
</dbReference>
<proteinExistence type="predicted"/>
<evidence type="ECO:0000313" key="4">
    <source>
        <dbReference type="Proteomes" id="UP001519887"/>
    </source>
</evidence>
<dbReference type="InterPro" id="IPR011006">
    <property type="entry name" value="CheY-like_superfamily"/>
</dbReference>
<dbReference type="EMBL" id="JAHZIK010002769">
    <property type="protein sequence ID" value="MBW7461208.1"/>
    <property type="molecule type" value="Genomic_DNA"/>
</dbReference>
<gene>
    <name evidence="3" type="ORF">K0U00_44850</name>
</gene>
<feature type="modified residue" description="4-aspartylphosphate" evidence="1">
    <location>
        <position position="27"/>
    </location>
</feature>
<dbReference type="Pfam" id="PF00072">
    <property type="entry name" value="Response_reg"/>
    <property type="match status" value="1"/>
</dbReference>
<sequence length="219" mass="24378">VIAGEAADGVEALEMARRLEPDLVITDVKMPMMDGIELSRQLRAAGFPEMPILVLSGYNDFSFAKEAMKFGVADYLLKPVDPEELSGVLEKVYEQLLAATRQKVKEKAKSKSLKNFFLGRLIRGEIYEHHFETAADNGISLDGERFCSAVVSIDRYGEFVTSLTEQEIGLIKFALENMIEEIIGGNGYFFEISEQWYGIMLIGPASLAEPDLLSLAERI</sequence>
<evidence type="ECO:0000313" key="3">
    <source>
        <dbReference type="EMBL" id="MBW7461208.1"/>
    </source>
</evidence>
<feature type="non-terminal residue" evidence="3">
    <location>
        <position position="219"/>
    </location>
</feature>